<evidence type="ECO:0000313" key="2">
    <source>
        <dbReference type="Proteomes" id="UP001242480"/>
    </source>
</evidence>
<name>A0ABU0J722_9HYPH</name>
<evidence type="ECO:0008006" key="3">
    <source>
        <dbReference type="Google" id="ProtNLM"/>
    </source>
</evidence>
<reference evidence="1 2" key="1">
    <citation type="submission" date="2023-07" db="EMBL/GenBank/DDBJ databases">
        <title>Genomic Encyclopedia of Type Strains, Phase IV (KMG-IV): sequencing the most valuable type-strain genomes for metagenomic binning, comparative biology and taxonomic classification.</title>
        <authorList>
            <person name="Goeker M."/>
        </authorList>
    </citation>
    <scope>NUCLEOTIDE SEQUENCE [LARGE SCALE GENOMIC DNA]</scope>
    <source>
        <strain evidence="1 2">DSM 19619</strain>
    </source>
</reference>
<gene>
    <name evidence="1" type="ORF">QO011_003080</name>
</gene>
<proteinExistence type="predicted"/>
<accession>A0ABU0J722</accession>
<comment type="caution">
    <text evidence="1">The sequence shown here is derived from an EMBL/GenBank/DDBJ whole genome shotgun (WGS) entry which is preliminary data.</text>
</comment>
<dbReference type="Proteomes" id="UP001242480">
    <property type="component" value="Unassembled WGS sequence"/>
</dbReference>
<organism evidence="1 2">
    <name type="scientific">Labrys wisconsinensis</name>
    <dbReference type="NCBI Taxonomy" id="425677"/>
    <lineage>
        <taxon>Bacteria</taxon>
        <taxon>Pseudomonadati</taxon>
        <taxon>Pseudomonadota</taxon>
        <taxon>Alphaproteobacteria</taxon>
        <taxon>Hyphomicrobiales</taxon>
        <taxon>Xanthobacteraceae</taxon>
        <taxon>Labrys</taxon>
    </lineage>
</organism>
<dbReference type="EMBL" id="JAUSVX010000005">
    <property type="protein sequence ID" value="MDQ0470064.1"/>
    <property type="molecule type" value="Genomic_DNA"/>
</dbReference>
<sequence length="255" mass="28763">MTPEQWKLTCDKVADAMLTHTRPFVTPLGMETERDVRLVGTGSYVSRENRILLTCEHVAVVQPMHYRFHGCDDVFAHPGPWTMERHPVDAAYAVIGDAAWRARSHQAQSVPYSRFAPSHTAADRAEILFFRGFSGENARYAFGLHQTNGTGYATQEKEGSGDAQIFELLWEPENIELTSQSPSEAAAEMKFEEAGGFSGSLVWNTRYVEVTRQGGRWTPEHAVVTGLLRRWDKDTRTLLAWRVEHLRAWLDAKGA</sequence>
<dbReference type="RefSeq" id="WP_307273516.1">
    <property type="nucleotide sequence ID" value="NZ_JAUSVX010000005.1"/>
</dbReference>
<evidence type="ECO:0000313" key="1">
    <source>
        <dbReference type="EMBL" id="MDQ0470064.1"/>
    </source>
</evidence>
<keyword evidence="2" id="KW-1185">Reference proteome</keyword>
<protein>
    <recommendedName>
        <fullName evidence="3">Trypsin-like peptidase domain-containing protein</fullName>
    </recommendedName>
</protein>